<keyword evidence="3" id="KW-1185">Reference proteome</keyword>
<dbReference type="EMBL" id="SRLO01000025">
    <property type="protein sequence ID" value="TNN84626.1"/>
    <property type="molecule type" value="Genomic_DNA"/>
</dbReference>
<protein>
    <submittedName>
        <fullName evidence="2">Uncharacterized protein</fullName>
    </submittedName>
</protein>
<dbReference type="Proteomes" id="UP000314294">
    <property type="component" value="Unassembled WGS sequence"/>
</dbReference>
<comment type="caution">
    <text evidence="2">The sequence shown here is derived from an EMBL/GenBank/DDBJ whole genome shotgun (WGS) entry which is preliminary data.</text>
</comment>
<evidence type="ECO:0000256" key="1">
    <source>
        <dbReference type="SAM" id="MobiDB-lite"/>
    </source>
</evidence>
<name>A0A4Z2J360_9TELE</name>
<evidence type="ECO:0000313" key="2">
    <source>
        <dbReference type="EMBL" id="TNN84626.1"/>
    </source>
</evidence>
<gene>
    <name evidence="2" type="ORF">EYF80_005041</name>
</gene>
<reference evidence="2 3" key="1">
    <citation type="submission" date="2019-03" db="EMBL/GenBank/DDBJ databases">
        <title>First draft genome of Liparis tanakae, snailfish: a comprehensive survey of snailfish specific genes.</title>
        <authorList>
            <person name="Kim W."/>
            <person name="Song I."/>
            <person name="Jeong J.-H."/>
            <person name="Kim D."/>
            <person name="Kim S."/>
            <person name="Ryu S."/>
            <person name="Song J.Y."/>
            <person name="Lee S.K."/>
        </authorList>
    </citation>
    <scope>NUCLEOTIDE SEQUENCE [LARGE SCALE GENOMIC DNA]</scope>
    <source>
        <tissue evidence="2">Muscle</tissue>
    </source>
</reference>
<proteinExistence type="predicted"/>
<evidence type="ECO:0000313" key="3">
    <source>
        <dbReference type="Proteomes" id="UP000314294"/>
    </source>
</evidence>
<dbReference type="AlphaFoldDB" id="A0A4Z2J360"/>
<feature type="region of interest" description="Disordered" evidence="1">
    <location>
        <begin position="12"/>
        <end position="59"/>
    </location>
</feature>
<organism evidence="2 3">
    <name type="scientific">Liparis tanakae</name>
    <name type="common">Tanaka's snailfish</name>
    <dbReference type="NCBI Taxonomy" id="230148"/>
    <lineage>
        <taxon>Eukaryota</taxon>
        <taxon>Metazoa</taxon>
        <taxon>Chordata</taxon>
        <taxon>Craniata</taxon>
        <taxon>Vertebrata</taxon>
        <taxon>Euteleostomi</taxon>
        <taxon>Actinopterygii</taxon>
        <taxon>Neopterygii</taxon>
        <taxon>Teleostei</taxon>
        <taxon>Neoteleostei</taxon>
        <taxon>Acanthomorphata</taxon>
        <taxon>Eupercaria</taxon>
        <taxon>Perciformes</taxon>
        <taxon>Cottioidei</taxon>
        <taxon>Cottales</taxon>
        <taxon>Liparidae</taxon>
        <taxon>Liparis</taxon>
    </lineage>
</organism>
<accession>A0A4Z2J360</accession>
<sequence>MAPDCKVFTRMQAGQKWKSMHRQNGGGKKKEGEMEGLVMRKPASEARINPKTGPDSLSGTRLHAVSLIAKEHF</sequence>